<dbReference type="PANTHER" id="PTHR11956:SF5">
    <property type="entry name" value="ARGININE--TRNA LIGASE, CYTOPLASMIC"/>
    <property type="match status" value="1"/>
</dbReference>
<dbReference type="InterPro" id="IPR008909">
    <property type="entry name" value="DALR_anticod-bd"/>
</dbReference>
<keyword evidence="3 8" id="KW-0547">Nucleotide-binding</keyword>
<evidence type="ECO:0000313" key="12">
    <source>
        <dbReference type="EMBL" id="OGD64636.1"/>
    </source>
</evidence>
<dbReference type="Gene3D" id="1.10.730.10">
    <property type="entry name" value="Isoleucyl-tRNA Synthetase, Domain 1"/>
    <property type="match status" value="1"/>
</dbReference>
<dbReference type="HAMAP" id="MF_00123">
    <property type="entry name" value="Arg_tRNA_synth"/>
    <property type="match status" value="1"/>
</dbReference>
<reference evidence="12 13" key="1">
    <citation type="journal article" date="2016" name="Nat. Commun.">
        <title>Thousands of microbial genomes shed light on interconnected biogeochemical processes in an aquifer system.</title>
        <authorList>
            <person name="Anantharaman K."/>
            <person name="Brown C.T."/>
            <person name="Hug L.A."/>
            <person name="Sharon I."/>
            <person name="Castelle C.J."/>
            <person name="Probst A.J."/>
            <person name="Thomas B.C."/>
            <person name="Singh A."/>
            <person name="Wilkins M.J."/>
            <person name="Karaoz U."/>
            <person name="Brodie E.L."/>
            <person name="Williams K.H."/>
            <person name="Hubbard S.S."/>
            <person name="Banfield J.F."/>
        </authorList>
    </citation>
    <scope>NUCLEOTIDE SEQUENCE [LARGE SCALE GENOMIC DNA]</scope>
</reference>
<dbReference type="GO" id="GO:0006420">
    <property type="term" value="P:arginyl-tRNA aminoacylation"/>
    <property type="evidence" value="ECO:0007669"/>
    <property type="project" value="UniProtKB-UniRule"/>
</dbReference>
<feature type="domain" description="DALR anticodon binding" evidence="10">
    <location>
        <begin position="504"/>
        <end position="618"/>
    </location>
</feature>
<dbReference type="Pfam" id="PF05746">
    <property type="entry name" value="DALR_1"/>
    <property type="match status" value="1"/>
</dbReference>
<evidence type="ECO:0000259" key="10">
    <source>
        <dbReference type="SMART" id="SM00836"/>
    </source>
</evidence>
<dbReference type="InterPro" id="IPR009080">
    <property type="entry name" value="tRNAsynth_Ia_anticodon-bd"/>
</dbReference>
<dbReference type="GO" id="GO:0004814">
    <property type="term" value="F:arginine-tRNA ligase activity"/>
    <property type="evidence" value="ECO:0007669"/>
    <property type="project" value="UniProtKB-UniRule"/>
</dbReference>
<dbReference type="GO" id="GO:0005524">
    <property type="term" value="F:ATP binding"/>
    <property type="evidence" value="ECO:0007669"/>
    <property type="project" value="UniProtKB-UniRule"/>
</dbReference>
<dbReference type="PRINTS" id="PR01038">
    <property type="entry name" value="TRNASYNTHARG"/>
</dbReference>
<proteinExistence type="inferred from homology"/>
<dbReference type="InterPro" id="IPR005148">
    <property type="entry name" value="Arg-tRNA-synth_N"/>
</dbReference>
<evidence type="ECO:0000256" key="6">
    <source>
        <dbReference type="ARBA" id="ARBA00023146"/>
    </source>
</evidence>
<dbReference type="InterPro" id="IPR001278">
    <property type="entry name" value="Arg-tRNA-ligase"/>
</dbReference>
<dbReference type="SUPFAM" id="SSF52374">
    <property type="entry name" value="Nucleotidylyl transferase"/>
    <property type="match status" value="1"/>
</dbReference>
<dbReference type="SMART" id="SM00836">
    <property type="entry name" value="DALR_1"/>
    <property type="match status" value="1"/>
</dbReference>
<dbReference type="InterPro" id="IPR035684">
    <property type="entry name" value="ArgRS_core"/>
</dbReference>
<organism evidence="12 13">
    <name type="scientific">Candidatus Berkelbacteria bacterium RIFCSPLOWO2_01_FULL_50_28</name>
    <dbReference type="NCBI Taxonomy" id="1797471"/>
    <lineage>
        <taxon>Bacteria</taxon>
        <taxon>Candidatus Berkelbacteria</taxon>
    </lineage>
</organism>
<keyword evidence="8" id="KW-0963">Cytoplasm</keyword>
<evidence type="ECO:0000256" key="5">
    <source>
        <dbReference type="ARBA" id="ARBA00022917"/>
    </source>
</evidence>
<evidence type="ECO:0000256" key="4">
    <source>
        <dbReference type="ARBA" id="ARBA00022840"/>
    </source>
</evidence>
<accession>A0A1F5EBJ4</accession>
<dbReference type="AlphaFoldDB" id="A0A1F5EBJ4"/>
<protein>
    <recommendedName>
        <fullName evidence="8">Arginine--tRNA ligase</fullName>
        <ecNumber evidence="8">6.1.1.19</ecNumber>
    </recommendedName>
    <alternativeName>
        <fullName evidence="8">Arginyl-tRNA synthetase</fullName>
        <shortName evidence="8">ArgRS</shortName>
    </alternativeName>
</protein>
<dbReference type="GO" id="GO:0005737">
    <property type="term" value="C:cytoplasm"/>
    <property type="evidence" value="ECO:0007669"/>
    <property type="project" value="UniProtKB-SubCell"/>
</dbReference>
<evidence type="ECO:0000313" key="13">
    <source>
        <dbReference type="Proteomes" id="UP000177481"/>
    </source>
</evidence>
<evidence type="ECO:0000256" key="3">
    <source>
        <dbReference type="ARBA" id="ARBA00022741"/>
    </source>
</evidence>
<keyword evidence="4 8" id="KW-0067">ATP-binding</keyword>
<dbReference type="STRING" id="1797471.A3A71_01105"/>
<feature type="short sequence motif" description="'HIGH' region" evidence="8">
    <location>
        <begin position="126"/>
        <end position="136"/>
    </location>
</feature>
<comment type="subunit">
    <text evidence="8">Monomer.</text>
</comment>
<dbReference type="Gene3D" id="3.40.50.620">
    <property type="entry name" value="HUPs"/>
    <property type="match status" value="1"/>
</dbReference>
<evidence type="ECO:0000256" key="1">
    <source>
        <dbReference type="ARBA" id="ARBA00005594"/>
    </source>
</evidence>
<dbReference type="SUPFAM" id="SSF47323">
    <property type="entry name" value="Anticodon-binding domain of a subclass of class I aminoacyl-tRNA synthetases"/>
    <property type="match status" value="1"/>
</dbReference>
<keyword evidence="2 8" id="KW-0436">Ligase</keyword>
<dbReference type="SUPFAM" id="SSF55190">
    <property type="entry name" value="Arginyl-tRNA synthetase (ArgRS), N-terminal 'additional' domain"/>
    <property type="match status" value="1"/>
</dbReference>
<feature type="domain" description="Arginyl tRNA synthetase N-terminal" evidence="11">
    <location>
        <begin position="7"/>
        <end position="89"/>
    </location>
</feature>
<keyword evidence="6 8" id="KW-0030">Aminoacyl-tRNA synthetase</keyword>
<comment type="subcellular location">
    <subcellularLocation>
        <location evidence="8">Cytoplasm</location>
    </subcellularLocation>
</comment>
<dbReference type="InterPro" id="IPR014729">
    <property type="entry name" value="Rossmann-like_a/b/a_fold"/>
</dbReference>
<dbReference type="EMBL" id="MEZX01000002">
    <property type="protein sequence ID" value="OGD64636.1"/>
    <property type="molecule type" value="Genomic_DNA"/>
</dbReference>
<comment type="catalytic activity">
    <reaction evidence="7 8">
        <text>tRNA(Arg) + L-arginine + ATP = L-arginyl-tRNA(Arg) + AMP + diphosphate</text>
        <dbReference type="Rhea" id="RHEA:20301"/>
        <dbReference type="Rhea" id="RHEA-COMP:9658"/>
        <dbReference type="Rhea" id="RHEA-COMP:9673"/>
        <dbReference type="ChEBI" id="CHEBI:30616"/>
        <dbReference type="ChEBI" id="CHEBI:32682"/>
        <dbReference type="ChEBI" id="CHEBI:33019"/>
        <dbReference type="ChEBI" id="CHEBI:78442"/>
        <dbReference type="ChEBI" id="CHEBI:78513"/>
        <dbReference type="ChEBI" id="CHEBI:456215"/>
        <dbReference type="EC" id="6.1.1.19"/>
    </reaction>
</comment>
<evidence type="ECO:0000256" key="2">
    <source>
        <dbReference type="ARBA" id="ARBA00022598"/>
    </source>
</evidence>
<dbReference type="Pfam" id="PF00750">
    <property type="entry name" value="tRNA-synt_1d"/>
    <property type="match status" value="1"/>
</dbReference>
<evidence type="ECO:0000256" key="8">
    <source>
        <dbReference type="HAMAP-Rule" id="MF_00123"/>
    </source>
</evidence>
<evidence type="ECO:0000259" key="11">
    <source>
        <dbReference type="SMART" id="SM01016"/>
    </source>
</evidence>
<keyword evidence="5 8" id="KW-0648">Protein biosynthesis</keyword>
<dbReference type="Pfam" id="PF03485">
    <property type="entry name" value="Arg_tRNA_synt_N"/>
    <property type="match status" value="1"/>
</dbReference>
<evidence type="ECO:0000256" key="9">
    <source>
        <dbReference type="RuleBase" id="RU363038"/>
    </source>
</evidence>
<evidence type="ECO:0000256" key="7">
    <source>
        <dbReference type="ARBA" id="ARBA00049339"/>
    </source>
</evidence>
<dbReference type="Gene3D" id="3.30.1360.70">
    <property type="entry name" value="Arginyl tRNA synthetase N-terminal domain"/>
    <property type="match status" value="1"/>
</dbReference>
<comment type="caution">
    <text evidence="12">The sequence shown here is derived from an EMBL/GenBank/DDBJ whole genome shotgun (WGS) entry which is preliminary data.</text>
</comment>
<comment type="similarity">
    <text evidence="1 8 9">Belongs to the class-I aminoacyl-tRNA synthetase family.</text>
</comment>
<dbReference type="InterPro" id="IPR036695">
    <property type="entry name" value="Arg-tRNA-synth_N_sf"/>
</dbReference>
<dbReference type="EC" id="6.1.1.19" evidence="8"/>
<name>A0A1F5EBJ4_9BACT</name>
<gene>
    <name evidence="8" type="primary">argS</name>
    <name evidence="12" type="ORF">A3A71_01105</name>
</gene>
<dbReference type="Proteomes" id="UP000177481">
    <property type="component" value="Unassembled WGS sequence"/>
</dbReference>
<sequence>MKMHTIDRTISELASVVAQETGLETAQVTILAPKAGVDADLCFPCFALAGTLKKSPGEIATDLASKLQGKLPDTIAKAEAAGPYLNFKYNWPVFANFVFGEVADDATYGYSDTGKGKTVVVDLSAPNIAKPFSVGHLRSTVIGDALVRHFRAQGCTVIGDNHLGDWGTTFGKMIVALRHWGDRAAIEKSSDPVSELTKLYVRFQSEVGSKDNKKNRHKGLPAQGEVPAELEATEEQLDVTSPLMIEARDAALALEQDSPEEIALWKWFIELSLKMFEKIYHQLGVKFDEQLGESAYRTLIPETIEWLKDSGILKTEPDGSIVVPLPDMDVRDRHDNAFETPLMVLKTNSGTVYETRDLACALYREKRWQPAKIIYVVGSEQSSYFDKLFVGLKLAGLKADLVHTEFGMVLMMNPASEKWEKMSTRQGRVVLLEDLLSQAVAKAREVLDDPERHLHIDEGSKDEIARIIGIGAIKFNDLGQARQRDVRFDWDAMLSLNGYSGPYLQYMAVRAKSVLSKAPATGKPDVSTLGDKEWPLIELVARFPQVIARVCDRYEPHHMAQYLYELASAFGSYYDGTRIIDPETSPELQNTRLHLVQAVGTVLEEGLQLLGIETPEKM</sequence>
<dbReference type="PANTHER" id="PTHR11956">
    <property type="entry name" value="ARGINYL-TRNA SYNTHETASE"/>
    <property type="match status" value="1"/>
</dbReference>
<dbReference type="SMART" id="SM01016">
    <property type="entry name" value="Arg_tRNA_synt_N"/>
    <property type="match status" value="1"/>
</dbReference>
<dbReference type="NCBIfam" id="TIGR00456">
    <property type="entry name" value="argS"/>
    <property type="match status" value="1"/>
</dbReference>